<evidence type="ECO:0000313" key="2">
    <source>
        <dbReference type="Proteomes" id="UP000036987"/>
    </source>
</evidence>
<name>A0A0K9PRY0_ZOSMR</name>
<keyword evidence="2" id="KW-1185">Reference proteome</keyword>
<dbReference type="EMBL" id="LFYR01000661">
    <property type="protein sequence ID" value="KMZ71731.1"/>
    <property type="molecule type" value="Genomic_DNA"/>
</dbReference>
<comment type="caution">
    <text evidence="1">The sequence shown here is derived from an EMBL/GenBank/DDBJ whole genome shotgun (WGS) entry which is preliminary data.</text>
</comment>
<protein>
    <submittedName>
        <fullName evidence="1">Uncharacterized protein</fullName>
    </submittedName>
</protein>
<gene>
    <name evidence="1" type="ORF">ZOSMA_176G00090</name>
</gene>
<sequence length="196" mass="22149">MHFIFIYCCQTTFITGMCENLKVACNIKFPITRIDLVQPDHPEVDNNEQVDGGNNECMHGAIEDQSQIHCHINLPEDNNNEQVDLGINECVHDVIEDQPQIRCDTNLPVVDNTEEFDGVTGSTQVSTQIGSLGYLPKFHGLNDNDLRNDNNGEQSPERIRANSGFDENLIQESPAEIKIRQQSIQILRILTLNFQI</sequence>
<proteinExistence type="predicted"/>
<accession>A0A0K9PRY0</accession>
<organism evidence="1 2">
    <name type="scientific">Zostera marina</name>
    <name type="common">Eelgrass</name>
    <dbReference type="NCBI Taxonomy" id="29655"/>
    <lineage>
        <taxon>Eukaryota</taxon>
        <taxon>Viridiplantae</taxon>
        <taxon>Streptophyta</taxon>
        <taxon>Embryophyta</taxon>
        <taxon>Tracheophyta</taxon>
        <taxon>Spermatophyta</taxon>
        <taxon>Magnoliopsida</taxon>
        <taxon>Liliopsida</taxon>
        <taxon>Zosteraceae</taxon>
        <taxon>Zostera</taxon>
    </lineage>
</organism>
<reference evidence="2" key="1">
    <citation type="journal article" date="2016" name="Nature">
        <title>The genome of the seagrass Zostera marina reveals angiosperm adaptation to the sea.</title>
        <authorList>
            <person name="Olsen J.L."/>
            <person name="Rouze P."/>
            <person name="Verhelst B."/>
            <person name="Lin Y.-C."/>
            <person name="Bayer T."/>
            <person name="Collen J."/>
            <person name="Dattolo E."/>
            <person name="De Paoli E."/>
            <person name="Dittami S."/>
            <person name="Maumus F."/>
            <person name="Michel G."/>
            <person name="Kersting A."/>
            <person name="Lauritano C."/>
            <person name="Lohaus R."/>
            <person name="Toepel M."/>
            <person name="Tonon T."/>
            <person name="Vanneste K."/>
            <person name="Amirebrahimi M."/>
            <person name="Brakel J."/>
            <person name="Bostroem C."/>
            <person name="Chovatia M."/>
            <person name="Grimwood J."/>
            <person name="Jenkins J.W."/>
            <person name="Jueterbock A."/>
            <person name="Mraz A."/>
            <person name="Stam W.T."/>
            <person name="Tice H."/>
            <person name="Bornberg-Bauer E."/>
            <person name="Green P.J."/>
            <person name="Pearson G.A."/>
            <person name="Procaccini G."/>
            <person name="Duarte C.M."/>
            <person name="Schmutz J."/>
            <person name="Reusch T.B.H."/>
            <person name="Van de Peer Y."/>
        </authorList>
    </citation>
    <scope>NUCLEOTIDE SEQUENCE [LARGE SCALE GENOMIC DNA]</scope>
    <source>
        <strain evidence="2">cv. Finnish</strain>
    </source>
</reference>
<dbReference type="Proteomes" id="UP000036987">
    <property type="component" value="Unassembled WGS sequence"/>
</dbReference>
<evidence type="ECO:0000313" key="1">
    <source>
        <dbReference type="EMBL" id="KMZ71731.1"/>
    </source>
</evidence>
<dbReference type="AlphaFoldDB" id="A0A0K9PRY0"/>